<sequence>MVLNGIKAIFFDLDNTLIDTSGASKKAIEEVIILLKDKSQFKEDEIQIICNKFQAKLLHETFDPSEMTIDDLRVLHWEKSMQEIKPGDYKDLAKESYALWKSKRLQLMTLSESTKNMLCELRKSARLVLLTNGERQVQREKIEACGASSLFDAIVVGGEHSEEKPASSIFLHCCDLVSVKPEDCVMVGDNLDTDIQGGLNAGLKATIWLNKNPRVNSNPSPTPHYIIYSVNNLSEVLQNLQ</sequence>
<keyword evidence="2" id="KW-0378">Hydrolase</keyword>
<evidence type="ECO:0000256" key="3">
    <source>
        <dbReference type="ARBA" id="ARBA00022842"/>
    </source>
</evidence>
<dbReference type="InterPro" id="IPR051400">
    <property type="entry name" value="HAD-like_hydrolase"/>
</dbReference>
<name>A0AAV3A769_PYXAD</name>
<gene>
    <name evidence="4" type="ORF">GDO54_011171</name>
</gene>
<reference evidence="4" key="1">
    <citation type="thesis" date="2020" institute="ProQuest LLC" country="789 East Eisenhower Parkway, Ann Arbor, MI, USA">
        <title>Comparative Genomics and Chromosome Evolution.</title>
        <authorList>
            <person name="Mudd A.B."/>
        </authorList>
    </citation>
    <scope>NUCLEOTIDE SEQUENCE</scope>
    <source>
        <strain evidence="4">1538</strain>
        <tissue evidence="4">Blood</tissue>
    </source>
</reference>
<evidence type="ECO:0000256" key="1">
    <source>
        <dbReference type="ARBA" id="ARBA00001946"/>
    </source>
</evidence>
<proteinExistence type="predicted"/>
<dbReference type="PANTHER" id="PTHR46470:SF3">
    <property type="entry name" value="N-ACYLNEURAMINATE-9-PHOSPHATASE"/>
    <property type="match status" value="1"/>
</dbReference>
<dbReference type="GO" id="GO:0050124">
    <property type="term" value="F:N-acylneuraminate-9-phosphatase activity"/>
    <property type="evidence" value="ECO:0007669"/>
    <property type="project" value="TreeGrafter"/>
</dbReference>
<dbReference type="InterPro" id="IPR023214">
    <property type="entry name" value="HAD_sf"/>
</dbReference>
<evidence type="ECO:0008006" key="6">
    <source>
        <dbReference type="Google" id="ProtNLM"/>
    </source>
</evidence>
<keyword evidence="5" id="KW-1185">Reference proteome</keyword>
<accession>A0AAV3A769</accession>
<dbReference type="Pfam" id="PF00702">
    <property type="entry name" value="Hydrolase"/>
    <property type="match status" value="1"/>
</dbReference>
<evidence type="ECO:0000313" key="5">
    <source>
        <dbReference type="Proteomes" id="UP001181693"/>
    </source>
</evidence>
<dbReference type="AlphaFoldDB" id="A0AAV3A769"/>
<dbReference type="EMBL" id="DYDO01000004">
    <property type="protein sequence ID" value="DBA26986.1"/>
    <property type="molecule type" value="Genomic_DNA"/>
</dbReference>
<dbReference type="InterPro" id="IPR011950">
    <property type="entry name" value="HAD-SF_hydro_IA_CTE7"/>
</dbReference>
<comment type="cofactor">
    <cofactor evidence="1">
        <name>Mg(2+)</name>
        <dbReference type="ChEBI" id="CHEBI:18420"/>
    </cofactor>
</comment>
<dbReference type="PANTHER" id="PTHR46470">
    <property type="entry name" value="N-ACYLNEURAMINATE-9-PHOSPHATASE"/>
    <property type="match status" value="1"/>
</dbReference>
<dbReference type="Proteomes" id="UP001181693">
    <property type="component" value="Unassembled WGS sequence"/>
</dbReference>
<evidence type="ECO:0000256" key="2">
    <source>
        <dbReference type="ARBA" id="ARBA00022801"/>
    </source>
</evidence>
<keyword evidence="3" id="KW-0460">Magnesium</keyword>
<dbReference type="InterPro" id="IPR006439">
    <property type="entry name" value="HAD-SF_hydro_IA"/>
</dbReference>
<dbReference type="Gene3D" id="1.20.120.710">
    <property type="entry name" value="Haloacid dehalogenase hydrolase-like domain"/>
    <property type="match status" value="1"/>
</dbReference>
<protein>
    <recommendedName>
        <fullName evidence="6">N-acylneuraminate-9-phosphatase</fullName>
    </recommendedName>
</protein>
<dbReference type="NCBIfam" id="TIGR01549">
    <property type="entry name" value="HAD-SF-IA-v1"/>
    <property type="match status" value="1"/>
</dbReference>
<dbReference type="InterPro" id="IPR036412">
    <property type="entry name" value="HAD-like_sf"/>
</dbReference>
<dbReference type="SFLD" id="SFLDS00003">
    <property type="entry name" value="Haloacid_Dehalogenase"/>
    <property type="match status" value="1"/>
</dbReference>
<dbReference type="Gene3D" id="3.40.50.1000">
    <property type="entry name" value="HAD superfamily/HAD-like"/>
    <property type="match status" value="1"/>
</dbReference>
<dbReference type="SFLD" id="SFLDG01135">
    <property type="entry name" value="C1.5.6:_HAD__Beta-PGM__Phospha"/>
    <property type="match status" value="1"/>
</dbReference>
<comment type="caution">
    <text evidence="4">The sequence shown here is derived from an EMBL/GenBank/DDBJ whole genome shotgun (WGS) entry which is preliminary data.</text>
</comment>
<evidence type="ECO:0000313" key="4">
    <source>
        <dbReference type="EMBL" id="DBA26986.1"/>
    </source>
</evidence>
<dbReference type="SUPFAM" id="SSF56784">
    <property type="entry name" value="HAD-like"/>
    <property type="match status" value="1"/>
</dbReference>
<organism evidence="4 5">
    <name type="scientific">Pyxicephalus adspersus</name>
    <name type="common">African bullfrog</name>
    <dbReference type="NCBI Taxonomy" id="30357"/>
    <lineage>
        <taxon>Eukaryota</taxon>
        <taxon>Metazoa</taxon>
        <taxon>Chordata</taxon>
        <taxon>Craniata</taxon>
        <taxon>Vertebrata</taxon>
        <taxon>Euteleostomi</taxon>
        <taxon>Amphibia</taxon>
        <taxon>Batrachia</taxon>
        <taxon>Anura</taxon>
        <taxon>Neobatrachia</taxon>
        <taxon>Ranoidea</taxon>
        <taxon>Pyxicephalidae</taxon>
        <taxon>Pyxicephalinae</taxon>
        <taxon>Pyxicephalus</taxon>
    </lineage>
</organism>
<dbReference type="CDD" id="cd04305">
    <property type="entry name" value="HAD_Neu5Ac-Pase_like"/>
    <property type="match status" value="1"/>
</dbReference>
<dbReference type="SFLD" id="SFLDG01129">
    <property type="entry name" value="C1.5:_HAD__Beta-PGM__Phosphata"/>
    <property type="match status" value="1"/>
</dbReference>
<dbReference type="NCBIfam" id="TIGR02253">
    <property type="entry name" value="CTE7"/>
    <property type="match status" value="1"/>
</dbReference>
<dbReference type="GO" id="GO:0046380">
    <property type="term" value="P:N-acetylneuraminate biosynthetic process"/>
    <property type="evidence" value="ECO:0007669"/>
    <property type="project" value="TreeGrafter"/>
</dbReference>